<feature type="region of interest" description="Disordered" evidence="1">
    <location>
        <begin position="383"/>
        <end position="402"/>
    </location>
</feature>
<feature type="compositionally biased region" description="Polar residues" evidence="1">
    <location>
        <begin position="239"/>
        <end position="248"/>
    </location>
</feature>
<gene>
    <name evidence="2" type="ORF">F7725_008127</name>
</gene>
<protein>
    <submittedName>
        <fullName evidence="2">Uncharacterized protein</fullName>
    </submittedName>
</protein>
<dbReference type="AlphaFoldDB" id="A0A7J5Y6A6"/>
<comment type="caution">
    <text evidence="2">The sequence shown here is derived from an EMBL/GenBank/DDBJ whole genome shotgun (WGS) entry which is preliminary data.</text>
</comment>
<feature type="compositionally biased region" description="Acidic residues" evidence="1">
    <location>
        <begin position="503"/>
        <end position="516"/>
    </location>
</feature>
<feature type="region of interest" description="Disordered" evidence="1">
    <location>
        <begin position="265"/>
        <end position="323"/>
    </location>
</feature>
<feature type="compositionally biased region" description="Polar residues" evidence="1">
    <location>
        <begin position="281"/>
        <end position="323"/>
    </location>
</feature>
<evidence type="ECO:0000313" key="2">
    <source>
        <dbReference type="EMBL" id="KAF3844964.1"/>
    </source>
</evidence>
<name>A0A7J5Y6A6_DISMA</name>
<feature type="compositionally biased region" description="Acidic residues" evidence="1">
    <location>
        <begin position="266"/>
        <end position="275"/>
    </location>
</feature>
<reference evidence="2 3" key="1">
    <citation type="submission" date="2020-03" db="EMBL/GenBank/DDBJ databases">
        <title>Dissostichus mawsoni Genome sequencing and assembly.</title>
        <authorList>
            <person name="Park H."/>
        </authorList>
    </citation>
    <scope>NUCLEOTIDE SEQUENCE [LARGE SCALE GENOMIC DNA]</scope>
    <source>
        <strain evidence="2">DM0001</strain>
        <tissue evidence="2">Muscle</tissue>
    </source>
</reference>
<accession>A0A7J5Y6A6</accession>
<feature type="region of interest" description="Disordered" evidence="1">
    <location>
        <begin position="1"/>
        <end position="27"/>
    </location>
</feature>
<evidence type="ECO:0000313" key="3">
    <source>
        <dbReference type="Proteomes" id="UP000518266"/>
    </source>
</evidence>
<feature type="region of interest" description="Disordered" evidence="1">
    <location>
        <begin position="468"/>
        <end position="520"/>
    </location>
</feature>
<evidence type="ECO:0000256" key="1">
    <source>
        <dbReference type="SAM" id="MobiDB-lite"/>
    </source>
</evidence>
<feature type="compositionally biased region" description="Polar residues" evidence="1">
    <location>
        <begin position="163"/>
        <end position="188"/>
    </location>
</feature>
<feature type="compositionally biased region" description="Basic residues" evidence="1">
    <location>
        <begin position="481"/>
        <end position="491"/>
    </location>
</feature>
<feature type="compositionally biased region" description="Basic and acidic residues" evidence="1">
    <location>
        <begin position="492"/>
        <end position="502"/>
    </location>
</feature>
<proteinExistence type="predicted"/>
<dbReference type="EMBL" id="JAAKFY010000015">
    <property type="protein sequence ID" value="KAF3844964.1"/>
    <property type="molecule type" value="Genomic_DNA"/>
</dbReference>
<sequence length="551" mass="61146">MMSDADDAPLRANSDEHPVNKEEGKMYHDWPLEDQQQSVSMGSPTWDEVFGEEEENNNHDIGHNHKETDHEIYNEKQAGEEAKKYKEIEITDDAMTEEKESCWVDERNQEMPILTHGGELDDAQMDDSMDLFGDDEDFLHMTIPGISTPGGTSRMSPGAKDMANTSKNTSTVLHTHTPTHLSGPTHTAKTPRRSNTDDIAHTKPNTPSNMETKHTTTSSKPVTDNSMADQDISAHCDSPTVQQNSKSFDSSHDYFPVNFDLGYSLEDSDEAEEEAVPAPSMLTSPNPKEADTTASPRAISNSSTPSYSFHRQKTPLQSSESKISTPQMLVYRKTETASFLASPLVSRYGALPSPITSQGARRTLVSGITGPRIQSLFPSLRQTQLENSPPHPVECVSDSDDEVVVHKRRAQSKVKPLSSPEVSKISSDVDSPLVVKRKRTAALNTSDEMEDQTVSDDDFQNVFTHRNTAHGAEREPVQQSKAKHPKCRRGRQFLDEEAKLSEEEGSDVSSDEEDGEDQNHSLEGFVVGNTHCSQGLNGTPWIYLKKLDFFL</sequence>
<dbReference type="Proteomes" id="UP000518266">
    <property type="component" value="Unassembled WGS sequence"/>
</dbReference>
<feature type="compositionally biased region" description="Polar residues" evidence="1">
    <location>
        <begin position="203"/>
        <end position="228"/>
    </location>
</feature>
<feature type="compositionally biased region" description="Basic and acidic residues" evidence="1">
    <location>
        <begin position="13"/>
        <end position="27"/>
    </location>
</feature>
<keyword evidence="3" id="KW-1185">Reference proteome</keyword>
<feature type="region of interest" description="Disordered" evidence="1">
    <location>
        <begin position="140"/>
        <end position="252"/>
    </location>
</feature>
<organism evidence="2 3">
    <name type="scientific">Dissostichus mawsoni</name>
    <name type="common">Antarctic cod</name>
    <dbReference type="NCBI Taxonomy" id="36200"/>
    <lineage>
        <taxon>Eukaryota</taxon>
        <taxon>Metazoa</taxon>
        <taxon>Chordata</taxon>
        <taxon>Craniata</taxon>
        <taxon>Vertebrata</taxon>
        <taxon>Euteleostomi</taxon>
        <taxon>Actinopterygii</taxon>
        <taxon>Neopterygii</taxon>
        <taxon>Teleostei</taxon>
        <taxon>Neoteleostei</taxon>
        <taxon>Acanthomorphata</taxon>
        <taxon>Eupercaria</taxon>
        <taxon>Perciformes</taxon>
        <taxon>Notothenioidei</taxon>
        <taxon>Nototheniidae</taxon>
        <taxon>Dissostichus</taxon>
    </lineage>
</organism>